<protein>
    <submittedName>
        <fullName evidence="1">Uncharacterized protein</fullName>
    </submittedName>
</protein>
<proteinExistence type="predicted"/>
<name>A0A2P2JFF0_RHIMU</name>
<accession>A0A2P2JFF0</accession>
<dbReference type="EMBL" id="GGEC01011696">
    <property type="protein sequence ID" value="MBW92179.1"/>
    <property type="molecule type" value="Transcribed_RNA"/>
</dbReference>
<reference evidence="1" key="1">
    <citation type="submission" date="2018-02" db="EMBL/GenBank/DDBJ databases">
        <title>Rhizophora mucronata_Transcriptome.</title>
        <authorList>
            <person name="Meera S.P."/>
            <person name="Sreeshan A."/>
            <person name="Augustine A."/>
        </authorList>
    </citation>
    <scope>NUCLEOTIDE SEQUENCE</scope>
    <source>
        <tissue evidence="1">Leaf</tissue>
    </source>
</reference>
<sequence>MCPLTTKKSTTSKI</sequence>
<organism evidence="1">
    <name type="scientific">Rhizophora mucronata</name>
    <name type="common">Asiatic mangrove</name>
    <dbReference type="NCBI Taxonomy" id="61149"/>
    <lineage>
        <taxon>Eukaryota</taxon>
        <taxon>Viridiplantae</taxon>
        <taxon>Streptophyta</taxon>
        <taxon>Embryophyta</taxon>
        <taxon>Tracheophyta</taxon>
        <taxon>Spermatophyta</taxon>
        <taxon>Magnoliopsida</taxon>
        <taxon>eudicotyledons</taxon>
        <taxon>Gunneridae</taxon>
        <taxon>Pentapetalae</taxon>
        <taxon>rosids</taxon>
        <taxon>fabids</taxon>
        <taxon>Malpighiales</taxon>
        <taxon>Rhizophoraceae</taxon>
        <taxon>Rhizophora</taxon>
    </lineage>
</organism>
<evidence type="ECO:0000313" key="1">
    <source>
        <dbReference type="EMBL" id="MBW92179.1"/>
    </source>
</evidence>